<organism evidence="2 3">
    <name type="scientific">Pseudomonas alkylphenolica</name>
    <dbReference type="NCBI Taxonomy" id="237609"/>
    <lineage>
        <taxon>Bacteria</taxon>
        <taxon>Pseudomonadati</taxon>
        <taxon>Pseudomonadota</taxon>
        <taxon>Gammaproteobacteria</taxon>
        <taxon>Pseudomonadales</taxon>
        <taxon>Pseudomonadaceae</taxon>
        <taxon>Pseudomonas</taxon>
    </lineage>
</organism>
<sequence length="184" mass="19657">MSNAEPKSPLTIIAIFAGIIEASALASLPFLSEDSQTTYTWFLVVFPFFLTVLFFLTLNFNYKSLYSPPVQDSTEASAVATSAQLSTAVKTMTSDVIQTPSELPTSNEAISLAADNGTAHAPGNPLQIAQTSVTITISGTCASQLLEHFAMLALDQTHPLCNTWTLINLETGIQTTLATQPINN</sequence>
<dbReference type="Proteomes" id="UP000028931">
    <property type="component" value="Chromosome"/>
</dbReference>
<accession>A0A077F7V4</accession>
<evidence type="ECO:0000256" key="1">
    <source>
        <dbReference type="SAM" id="Phobius"/>
    </source>
</evidence>
<keyword evidence="1" id="KW-0472">Membrane</keyword>
<dbReference type="EMBL" id="CP009048">
    <property type="protein sequence ID" value="AIL60375.1"/>
    <property type="molecule type" value="Genomic_DNA"/>
</dbReference>
<dbReference type="KEGG" id="palk:PSAKL28_11490"/>
<protein>
    <submittedName>
        <fullName evidence="2">Uncharacterized protein</fullName>
    </submittedName>
</protein>
<feature type="transmembrane region" description="Helical" evidence="1">
    <location>
        <begin position="12"/>
        <end position="32"/>
    </location>
</feature>
<evidence type="ECO:0000313" key="2">
    <source>
        <dbReference type="EMBL" id="AIL60375.1"/>
    </source>
</evidence>
<reference evidence="2 3" key="1">
    <citation type="submission" date="2014-07" db="EMBL/GenBank/DDBJ databases">
        <authorList>
            <person name="Lee K."/>
            <person name="Lim J.Y."/>
            <person name="Hwang I."/>
        </authorList>
    </citation>
    <scope>NUCLEOTIDE SEQUENCE [LARGE SCALE GENOMIC DNA]</scope>
    <source>
        <strain evidence="2 3">KL28</strain>
    </source>
</reference>
<proteinExistence type="predicted"/>
<gene>
    <name evidence="2" type="ORF">PSAKL28_11490</name>
</gene>
<dbReference type="HOGENOM" id="CLU_1650683_0_0_6"/>
<keyword evidence="1" id="KW-0812">Transmembrane</keyword>
<dbReference type="RefSeq" id="WP_257011858.1">
    <property type="nucleotide sequence ID" value="NZ_CP009048.1"/>
</dbReference>
<keyword evidence="1" id="KW-1133">Transmembrane helix</keyword>
<feature type="transmembrane region" description="Helical" evidence="1">
    <location>
        <begin position="38"/>
        <end position="58"/>
    </location>
</feature>
<name>A0A077F7V4_9PSED</name>
<evidence type="ECO:0000313" key="3">
    <source>
        <dbReference type="Proteomes" id="UP000028931"/>
    </source>
</evidence>
<dbReference type="AlphaFoldDB" id="A0A077F7V4"/>
<dbReference type="eggNOG" id="COG0457">
    <property type="taxonomic scope" value="Bacteria"/>
</dbReference>